<evidence type="ECO:0000313" key="5">
    <source>
        <dbReference type="Proteomes" id="UP000634136"/>
    </source>
</evidence>
<gene>
    <name evidence="4" type="ORF">G2W53_033261</name>
</gene>
<feature type="region of interest" description="Disordered" evidence="2">
    <location>
        <begin position="1"/>
        <end position="31"/>
    </location>
</feature>
<dbReference type="EMBL" id="JAAIUW010000010">
    <property type="protein sequence ID" value="KAF7812285.1"/>
    <property type="molecule type" value="Genomic_DNA"/>
</dbReference>
<dbReference type="AlphaFoldDB" id="A0A834W6V7"/>
<comment type="caution">
    <text evidence="4">The sequence shown here is derived from an EMBL/GenBank/DDBJ whole genome shotgun (WGS) entry which is preliminary data.</text>
</comment>
<name>A0A834W6V7_9FABA</name>
<evidence type="ECO:0000256" key="2">
    <source>
        <dbReference type="SAM" id="MobiDB-lite"/>
    </source>
</evidence>
<reference evidence="4" key="1">
    <citation type="submission" date="2020-09" db="EMBL/GenBank/DDBJ databases">
        <title>Genome-Enabled Discovery of Anthraquinone Biosynthesis in Senna tora.</title>
        <authorList>
            <person name="Kang S.-H."/>
            <person name="Pandey R.P."/>
            <person name="Lee C.-M."/>
            <person name="Sim J.-S."/>
            <person name="Jeong J.-T."/>
            <person name="Choi B.-S."/>
            <person name="Jung M."/>
            <person name="Ginzburg D."/>
            <person name="Zhao K."/>
            <person name="Won S.Y."/>
            <person name="Oh T.-J."/>
            <person name="Yu Y."/>
            <person name="Kim N.-H."/>
            <person name="Lee O.R."/>
            <person name="Lee T.-H."/>
            <person name="Bashyal P."/>
            <person name="Kim T.-S."/>
            <person name="Lee W.-H."/>
            <person name="Kawkins C."/>
            <person name="Kim C.-K."/>
            <person name="Kim J.S."/>
            <person name="Ahn B.O."/>
            <person name="Rhee S.Y."/>
            <person name="Sohng J.K."/>
        </authorList>
    </citation>
    <scope>NUCLEOTIDE SEQUENCE</scope>
    <source>
        <tissue evidence="4">Leaf</tissue>
    </source>
</reference>
<evidence type="ECO:0000259" key="3">
    <source>
        <dbReference type="Pfam" id="PF14432"/>
    </source>
</evidence>
<feature type="domain" description="DYW" evidence="3">
    <location>
        <begin position="30"/>
        <end position="69"/>
    </location>
</feature>
<dbReference type="Proteomes" id="UP000634136">
    <property type="component" value="Unassembled WGS sequence"/>
</dbReference>
<organism evidence="4 5">
    <name type="scientific">Senna tora</name>
    <dbReference type="NCBI Taxonomy" id="362788"/>
    <lineage>
        <taxon>Eukaryota</taxon>
        <taxon>Viridiplantae</taxon>
        <taxon>Streptophyta</taxon>
        <taxon>Embryophyta</taxon>
        <taxon>Tracheophyta</taxon>
        <taxon>Spermatophyta</taxon>
        <taxon>Magnoliopsida</taxon>
        <taxon>eudicotyledons</taxon>
        <taxon>Gunneridae</taxon>
        <taxon>Pentapetalae</taxon>
        <taxon>rosids</taxon>
        <taxon>fabids</taxon>
        <taxon>Fabales</taxon>
        <taxon>Fabaceae</taxon>
        <taxon>Caesalpinioideae</taxon>
        <taxon>Cassia clade</taxon>
        <taxon>Senna</taxon>
    </lineage>
</organism>
<comment type="similarity">
    <text evidence="1">Belongs to the PPR family. PCMP-H subfamily.</text>
</comment>
<evidence type="ECO:0000313" key="4">
    <source>
        <dbReference type="EMBL" id="KAF7812285.1"/>
    </source>
</evidence>
<feature type="compositionally biased region" description="Polar residues" evidence="2">
    <location>
        <begin position="1"/>
        <end position="10"/>
    </location>
</feature>
<feature type="compositionally biased region" description="Basic and acidic residues" evidence="2">
    <location>
        <begin position="11"/>
        <end position="31"/>
    </location>
</feature>
<evidence type="ECO:0000256" key="1">
    <source>
        <dbReference type="ARBA" id="ARBA00006643"/>
    </source>
</evidence>
<dbReference type="InterPro" id="IPR032867">
    <property type="entry name" value="DYW_dom"/>
</dbReference>
<dbReference type="GO" id="GO:0008270">
    <property type="term" value="F:zinc ion binding"/>
    <property type="evidence" value="ECO:0007669"/>
    <property type="project" value="InterPro"/>
</dbReference>
<protein>
    <submittedName>
        <fullName evidence="4">Pentatricopeptide repeat-containing protein</fullName>
    </submittedName>
</protein>
<dbReference type="OrthoDB" id="185373at2759"/>
<proteinExistence type="inferred from homology"/>
<accession>A0A834W6V7</accession>
<sequence>MGRSESTQNARSKEGNDNGRSGEELRTENRDEVTAIKYVSKVVKREIIVRDTNRFHHFRDGSCSCGDYW</sequence>
<keyword evidence="5" id="KW-1185">Reference proteome</keyword>
<dbReference type="Pfam" id="PF14432">
    <property type="entry name" value="DYW_deaminase"/>
    <property type="match status" value="1"/>
</dbReference>